<evidence type="ECO:0000256" key="14">
    <source>
        <dbReference type="PROSITE-ProRule" id="PRU01360"/>
    </source>
</evidence>
<proteinExistence type="inferred from homology"/>
<evidence type="ECO:0000256" key="5">
    <source>
        <dbReference type="ARBA" id="ARBA00022496"/>
    </source>
</evidence>
<dbReference type="GO" id="GO:0015344">
    <property type="term" value="F:siderophore uptake transmembrane transporter activity"/>
    <property type="evidence" value="ECO:0007669"/>
    <property type="project" value="TreeGrafter"/>
</dbReference>
<name>A0A934MUV6_9GAMM</name>
<dbReference type="InterPro" id="IPR036942">
    <property type="entry name" value="Beta-barrel_TonB_sf"/>
</dbReference>
<keyword evidence="12 19" id="KW-0675">Receptor</keyword>
<evidence type="ECO:0000256" key="16">
    <source>
        <dbReference type="SAM" id="SignalP"/>
    </source>
</evidence>
<feature type="domain" description="TonB-dependent receptor plug" evidence="18">
    <location>
        <begin position="54"/>
        <end position="156"/>
    </location>
</feature>
<dbReference type="EMBL" id="JAEMNX010000001">
    <property type="protein sequence ID" value="MBJ7536364.1"/>
    <property type="molecule type" value="Genomic_DNA"/>
</dbReference>
<dbReference type="GO" id="GO:0038023">
    <property type="term" value="F:signaling receptor activity"/>
    <property type="evidence" value="ECO:0007669"/>
    <property type="project" value="InterPro"/>
</dbReference>
<evidence type="ECO:0000313" key="20">
    <source>
        <dbReference type="Proteomes" id="UP000628710"/>
    </source>
</evidence>
<keyword evidence="13 14" id="KW-0998">Cell outer membrane</keyword>
<evidence type="ECO:0000313" key="19">
    <source>
        <dbReference type="EMBL" id="MBJ7536364.1"/>
    </source>
</evidence>
<accession>A0A934MUV6</accession>
<evidence type="ECO:0000256" key="9">
    <source>
        <dbReference type="ARBA" id="ARBA00023065"/>
    </source>
</evidence>
<dbReference type="InterPro" id="IPR000531">
    <property type="entry name" value="Beta-barrel_TonB"/>
</dbReference>
<keyword evidence="11 14" id="KW-0472">Membrane</keyword>
<evidence type="ECO:0000256" key="6">
    <source>
        <dbReference type="ARBA" id="ARBA00022692"/>
    </source>
</evidence>
<keyword evidence="10 15" id="KW-0798">TonB box</keyword>
<dbReference type="CDD" id="cd01347">
    <property type="entry name" value="ligand_gated_channel"/>
    <property type="match status" value="1"/>
</dbReference>
<comment type="caution">
    <text evidence="19">The sequence shown here is derived from an EMBL/GenBank/DDBJ whole genome shotgun (WGS) entry which is preliminary data.</text>
</comment>
<dbReference type="InterPro" id="IPR039426">
    <property type="entry name" value="TonB-dep_rcpt-like"/>
</dbReference>
<dbReference type="InterPro" id="IPR010105">
    <property type="entry name" value="TonB_sidphr_rcpt"/>
</dbReference>
<keyword evidence="20" id="KW-1185">Reference proteome</keyword>
<dbReference type="Pfam" id="PF00593">
    <property type="entry name" value="TonB_dep_Rec_b-barrel"/>
    <property type="match status" value="1"/>
</dbReference>
<evidence type="ECO:0000259" key="18">
    <source>
        <dbReference type="Pfam" id="PF07715"/>
    </source>
</evidence>
<dbReference type="AlphaFoldDB" id="A0A934MUV6"/>
<keyword evidence="3 14" id="KW-0813">Transport</keyword>
<evidence type="ECO:0000256" key="13">
    <source>
        <dbReference type="ARBA" id="ARBA00023237"/>
    </source>
</evidence>
<evidence type="ECO:0000256" key="15">
    <source>
        <dbReference type="RuleBase" id="RU003357"/>
    </source>
</evidence>
<reference evidence="19" key="1">
    <citation type="submission" date="2020-12" db="EMBL/GenBank/DDBJ databases">
        <title>Marinomonas arctica sp. nov., a psychrotolerant bacterium isolated from the Arctic.</title>
        <authorList>
            <person name="Zhang Y."/>
        </authorList>
    </citation>
    <scope>NUCLEOTIDE SEQUENCE</scope>
    <source>
        <strain evidence="19">C1424</strain>
    </source>
</reference>
<feature type="signal peptide" evidence="16">
    <location>
        <begin position="1"/>
        <end position="25"/>
    </location>
</feature>
<dbReference type="PANTHER" id="PTHR32552:SF68">
    <property type="entry name" value="FERRICHROME OUTER MEMBRANE TRANSPORTER_PHAGE RECEPTOR"/>
    <property type="match status" value="1"/>
</dbReference>
<organism evidence="19 20">
    <name type="scientific">Marinomonas transparens</name>
    <dbReference type="NCBI Taxonomy" id="2795388"/>
    <lineage>
        <taxon>Bacteria</taxon>
        <taxon>Pseudomonadati</taxon>
        <taxon>Pseudomonadota</taxon>
        <taxon>Gammaproteobacteria</taxon>
        <taxon>Oceanospirillales</taxon>
        <taxon>Oceanospirillaceae</taxon>
        <taxon>Marinomonas</taxon>
    </lineage>
</organism>
<keyword evidence="5" id="KW-0410">Iron transport</keyword>
<dbReference type="InterPro" id="IPR037066">
    <property type="entry name" value="Plug_dom_sf"/>
</dbReference>
<evidence type="ECO:0000256" key="10">
    <source>
        <dbReference type="ARBA" id="ARBA00023077"/>
    </source>
</evidence>
<evidence type="ECO:0000256" key="3">
    <source>
        <dbReference type="ARBA" id="ARBA00022448"/>
    </source>
</evidence>
<dbReference type="NCBIfam" id="TIGR01783">
    <property type="entry name" value="TonB-siderophor"/>
    <property type="match status" value="1"/>
</dbReference>
<evidence type="ECO:0000256" key="2">
    <source>
        <dbReference type="ARBA" id="ARBA00009810"/>
    </source>
</evidence>
<keyword evidence="4 14" id="KW-1134">Transmembrane beta strand</keyword>
<dbReference type="Pfam" id="PF07715">
    <property type="entry name" value="Plug"/>
    <property type="match status" value="1"/>
</dbReference>
<dbReference type="PROSITE" id="PS52016">
    <property type="entry name" value="TONB_DEPENDENT_REC_3"/>
    <property type="match status" value="1"/>
</dbReference>
<comment type="similarity">
    <text evidence="2 14 15">Belongs to the TonB-dependent receptor family.</text>
</comment>
<evidence type="ECO:0000256" key="1">
    <source>
        <dbReference type="ARBA" id="ARBA00004571"/>
    </source>
</evidence>
<evidence type="ECO:0000256" key="11">
    <source>
        <dbReference type="ARBA" id="ARBA00023136"/>
    </source>
</evidence>
<dbReference type="Gene3D" id="2.40.170.20">
    <property type="entry name" value="TonB-dependent receptor, beta-barrel domain"/>
    <property type="match status" value="1"/>
</dbReference>
<dbReference type="SUPFAM" id="SSF56935">
    <property type="entry name" value="Porins"/>
    <property type="match status" value="1"/>
</dbReference>
<dbReference type="PANTHER" id="PTHR32552">
    <property type="entry name" value="FERRICHROME IRON RECEPTOR-RELATED"/>
    <property type="match status" value="1"/>
</dbReference>
<evidence type="ECO:0000256" key="4">
    <source>
        <dbReference type="ARBA" id="ARBA00022452"/>
    </source>
</evidence>
<keyword evidence="8" id="KW-0408">Iron</keyword>
<feature type="chain" id="PRO_5037634676" evidence="16">
    <location>
        <begin position="26"/>
        <end position="705"/>
    </location>
</feature>
<evidence type="ECO:0000256" key="7">
    <source>
        <dbReference type="ARBA" id="ARBA00022729"/>
    </source>
</evidence>
<evidence type="ECO:0000256" key="12">
    <source>
        <dbReference type="ARBA" id="ARBA00023170"/>
    </source>
</evidence>
<dbReference type="Gene3D" id="2.170.130.10">
    <property type="entry name" value="TonB-dependent receptor, plug domain"/>
    <property type="match status" value="1"/>
</dbReference>
<dbReference type="InterPro" id="IPR012910">
    <property type="entry name" value="Plug_dom"/>
</dbReference>
<feature type="domain" description="TonB-dependent receptor-like beta-barrel" evidence="17">
    <location>
        <begin position="228"/>
        <end position="674"/>
    </location>
</feature>
<sequence length="705" mass="78304">MKLSVKYHPAMLSVAIAAASAQSIAASETNNVLDTLEVQGQTYRNTATKTLLDPEETPQGISISTKEELEEKGVESIAEAVRYTSGINTELRGGAVSRLDFFSIRGFKNDQNYYDGLQLIFNDWNLQPQIDVSALEQVEVFKGPTSTLYGSIAPGGMVNLISKAPQQADKHSVELSLGSDNKQQAQFDSTGALSDTMNYRVVGLVRKKDGQAVTSKEERVMIAPSVDWKISENTLLNLNMYYQKDPSMGIYSSLPSKGTVFKSINGYLNKDTYAGDENWETFDKEVLLLGYKLDHTINDTWNFLQNARVMDATAYQENTYSSSLASDERTLSRRAYLTDEASKSITVDNQFSGIFDTGDIEHNILVGLDYLKLTSDIKYEDAIAPTIDLYNPNHSQIIRSNLDFAASGYTSDFTIEKQQTGLYLQDQMRLNQWVFIAGGRYDVYKSTETGIKYGAQTDTKIDQKQFTGRIGTLYELDNGFSPFISYAQSFEPVSGSDRNGDPYDTSTANQWEVGVKYDRGNTTASLTSYQIIKEDVLTRDPNGSAYDKIQVGEIRSRGLELEIQKSISQELTLNAAYTYQDVEVTKDNSGIQGKTPIWVPDQQLSTWLHYAPTQSKLSGTSFGAGLRYIGEMELNAANTGAVPSATLVDLSIGYDLAQLSPQWQGASLQLAVSNALDETYYSCYDESNCWFGADRSFEISGRYEF</sequence>
<dbReference type="GO" id="GO:0015891">
    <property type="term" value="P:siderophore transport"/>
    <property type="evidence" value="ECO:0007669"/>
    <property type="project" value="InterPro"/>
</dbReference>
<dbReference type="Proteomes" id="UP000628710">
    <property type="component" value="Unassembled WGS sequence"/>
</dbReference>
<evidence type="ECO:0000256" key="8">
    <source>
        <dbReference type="ARBA" id="ARBA00023004"/>
    </source>
</evidence>
<dbReference type="GO" id="GO:0009279">
    <property type="term" value="C:cell outer membrane"/>
    <property type="evidence" value="ECO:0007669"/>
    <property type="project" value="UniProtKB-SubCell"/>
</dbReference>
<evidence type="ECO:0000259" key="17">
    <source>
        <dbReference type="Pfam" id="PF00593"/>
    </source>
</evidence>
<keyword evidence="6 14" id="KW-0812">Transmembrane</keyword>
<keyword evidence="7 16" id="KW-0732">Signal</keyword>
<dbReference type="RefSeq" id="WP_199466431.1">
    <property type="nucleotide sequence ID" value="NZ_JAEMNX010000001.1"/>
</dbReference>
<keyword evidence="9" id="KW-0406">Ion transport</keyword>
<gene>
    <name evidence="19" type="ORF">I8J31_01575</name>
</gene>
<protein>
    <submittedName>
        <fullName evidence="19">TonB-dependent siderophore receptor</fullName>
    </submittedName>
</protein>
<comment type="subcellular location">
    <subcellularLocation>
        <location evidence="1 14">Cell outer membrane</location>
        <topology evidence="1 14">Multi-pass membrane protein</topology>
    </subcellularLocation>
</comment>